<dbReference type="Pfam" id="PF13380">
    <property type="entry name" value="CoA_binding_2"/>
    <property type="match status" value="1"/>
</dbReference>
<dbReference type="InterPro" id="IPR003781">
    <property type="entry name" value="CoA-bd"/>
</dbReference>
<organism evidence="2">
    <name type="scientific">marine sediment metagenome</name>
    <dbReference type="NCBI Taxonomy" id="412755"/>
    <lineage>
        <taxon>unclassified sequences</taxon>
        <taxon>metagenomes</taxon>
        <taxon>ecological metagenomes</taxon>
    </lineage>
</organism>
<dbReference type="SUPFAM" id="SSF51735">
    <property type="entry name" value="NAD(P)-binding Rossmann-fold domains"/>
    <property type="match status" value="1"/>
</dbReference>
<comment type="caution">
    <text evidence="2">The sequence shown here is derived from an EMBL/GenBank/DDBJ whole genome shotgun (WGS) entry which is preliminary data.</text>
</comment>
<dbReference type="InterPro" id="IPR016102">
    <property type="entry name" value="Succinyl-CoA_synth-like"/>
</dbReference>
<dbReference type="SUPFAM" id="SSF52210">
    <property type="entry name" value="Succinyl-CoA synthetase domains"/>
    <property type="match status" value="1"/>
</dbReference>
<protein>
    <recommendedName>
        <fullName evidence="1">CoA-binding domain-containing protein</fullName>
    </recommendedName>
</protein>
<dbReference type="EMBL" id="LAZR01068021">
    <property type="protein sequence ID" value="KKK50441.1"/>
    <property type="molecule type" value="Genomic_DNA"/>
</dbReference>
<name>A0A0F8YR03_9ZZZZ</name>
<dbReference type="PANTHER" id="PTHR42793">
    <property type="entry name" value="COA BINDING DOMAIN CONTAINING PROTEIN"/>
    <property type="match status" value="1"/>
</dbReference>
<dbReference type="Pfam" id="PF13607">
    <property type="entry name" value="Succ_CoA_lig"/>
    <property type="match status" value="1"/>
</dbReference>
<gene>
    <name evidence="2" type="ORF">LCGC14_3124990</name>
</gene>
<feature type="non-terminal residue" evidence="2">
    <location>
        <position position="341"/>
    </location>
</feature>
<dbReference type="PANTHER" id="PTHR42793:SF1">
    <property type="entry name" value="PEPTIDYL-LYSINE N-ACETYLTRANSFERASE PATZ"/>
    <property type="match status" value="1"/>
</dbReference>
<accession>A0A0F8YR03</accession>
<dbReference type="AlphaFoldDB" id="A0A0F8YR03"/>
<dbReference type="Gene3D" id="3.40.50.261">
    <property type="entry name" value="Succinyl-CoA synthetase domains"/>
    <property type="match status" value="1"/>
</dbReference>
<dbReference type="SMART" id="SM00881">
    <property type="entry name" value="CoA_binding"/>
    <property type="match status" value="1"/>
</dbReference>
<dbReference type="InterPro" id="IPR036291">
    <property type="entry name" value="NAD(P)-bd_dom_sf"/>
</dbReference>
<evidence type="ECO:0000313" key="2">
    <source>
        <dbReference type="EMBL" id="KKK50441.1"/>
    </source>
</evidence>
<feature type="non-terminal residue" evidence="2">
    <location>
        <position position="1"/>
    </location>
</feature>
<sequence>MIVRDGQPVAVDALVVLETGAEAPGTGAEAAEAGSSKTDLHPSETPATGYLKKFFEPEGVAVIGASCTPHKAGNDVVLNITANGYKGGLYLVNPRGGEILGHKVYPSIEELPPGIDLGIVILPAAATPETIRKCAARGITALVLAAGGFAEVDEQGRSLQEETVKAIRETGVRVLGPNTSGHISTPHNFTSSFFPLGKIPRGNISYIAQTGNFATHTMRYIMSGEHYGVARVAGMGNKLDIEETELLEYYADDPETSAVFIYLESFKYPGRFLETARRVTKKKPVVLFKGGVTSRGAKAAVAHTAAIATDDRIIDALLRQAGVVRIHRYSHLFLAAKAAAV</sequence>
<proteinExistence type="predicted"/>
<dbReference type="InterPro" id="IPR032875">
    <property type="entry name" value="Succ_CoA_lig_flav_dom"/>
</dbReference>
<feature type="domain" description="CoA-binding" evidence="1">
    <location>
        <begin position="54"/>
        <end position="149"/>
    </location>
</feature>
<evidence type="ECO:0000259" key="1">
    <source>
        <dbReference type="SMART" id="SM00881"/>
    </source>
</evidence>
<reference evidence="2" key="1">
    <citation type="journal article" date="2015" name="Nature">
        <title>Complex archaea that bridge the gap between prokaryotes and eukaryotes.</title>
        <authorList>
            <person name="Spang A."/>
            <person name="Saw J.H."/>
            <person name="Jorgensen S.L."/>
            <person name="Zaremba-Niedzwiedzka K."/>
            <person name="Martijn J."/>
            <person name="Lind A.E."/>
            <person name="van Eijk R."/>
            <person name="Schleper C."/>
            <person name="Guy L."/>
            <person name="Ettema T.J."/>
        </authorList>
    </citation>
    <scope>NUCLEOTIDE SEQUENCE</scope>
</reference>
<dbReference type="Gene3D" id="3.40.50.720">
    <property type="entry name" value="NAD(P)-binding Rossmann-like Domain"/>
    <property type="match status" value="1"/>
</dbReference>